<reference evidence="1 2" key="1">
    <citation type="submission" date="2018-04" db="EMBL/GenBank/DDBJ databases">
        <title>Draft genome sequence of Pseudomonas syringae pv. actinidiae biovar 1 strains isolated from kiwifruit in Kagawa prefecture.</title>
        <authorList>
            <person name="Tabuchi M."/>
            <person name="Saito M."/>
            <person name="Fujiwara S."/>
            <person name="Sasa N."/>
            <person name="Akimitsu K."/>
            <person name="Gomi K."/>
            <person name="Konishi-Sugita S."/>
            <person name="Hamano K."/>
            <person name="Kataoka I."/>
        </authorList>
    </citation>
    <scope>NUCLEOTIDE SEQUENCE [LARGE SCALE GENOMIC DNA]</scope>
    <source>
        <strain evidence="1 2">MAFF212206</strain>
    </source>
</reference>
<evidence type="ECO:0000313" key="2">
    <source>
        <dbReference type="Proteomes" id="UP000247480"/>
    </source>
</evidence>
<sequence>MITRWSICSANCVVNAVLRRFLPSRTTTRSARTRCSKKNFWKKSRRKKPLAWVDNLTHPAKQTCFANKGRTGNGSPFLFFISAVSSSVRLDDDQQVGKPLDLDRQVVSQCGQCRIAVIQPEHARHAQACKRLRIEAQQAVAIGRKGLQHFTQRPVIDLEHAARPVCRVITAQCVRRLHTSILEQRLLTGSDFHHIGRVGLGGNGRFQHADRGALLATTHHKTCAQRGDGALVCAHHKWSLHIFGHLDPQFAL</sequence>
<evidence type="ECO:0000313" key="1">
    <source>
        <dbReference type="EMBL" id="GBH12556.1"/>
    </source>
</evidence>
<gene>
    <name evidence="1" type="ORF">KPSA1_06025</name>
</gene>
<dbReference type="Proteomes" id="UP000247480">
    <property type="component" value="Unassembled WGS sequence"/>
</dbReference>
<dbReference type="EMBL" id="BGJZ01000313">
    <property type="protein sequence ID" value="GBH12556.1"/>
    <property type="molecule type" value="Genomic_DNA"/>
</dbReference>
<organism evidence="1 2">
    <name type="scientific">Pseudomonas syringae pv. actinidiae</name>
    <dbReference type="NCBI Taxonomy" id="103796"/>
    <lineage>
        <taxon>Bacteria</taxon>
        <taxon>Pseudomonadati</taxon>
        <taxon>Pseudomonadota</taxon>
        <taxon>Gammaproteobacteria</taxon>
        <taxon>Pseudomonadales</taxon>
        <taxon>Pseudomonadaceae</taxon>
        <taxon>Pseudomonas</taxon>
        <taxon>Pseudomonas syringae</taxon>
    </lineage>
</organism>
<protein>
    <submittedName>
        <fullName evidence="1">Uncharacterized protein</fullName>
    </submittedName>
</protein>
<dbReference type="AlphaFoldDB" id="A0A2V0QHE6"/>
<name>A0A2V0QHE6_PSESF</name>
<comment type="caution">
    <text evidence="1">The sequence shown here is derived from an EMBL/GenBank/DDBJ whole genome shotgun (WGS) entry which is preliminary data.</text>
</comment>
<accession>A0A2V0QHE6</accession>
<proteinExistence type="predicted"/>